<keyword evidence="3" id="KW-0378">Hydrolase</keyword>
<keyword evidence="2" id="KW-0547">Nucleotide-binding</keyword>
<evidence type="ECO:0000256" key="3">
    <source>
        <dbReference type="ARBA" id="ARBA00022801"/>
    </source>
</evidence>
<dbReference type="GO" id="GO:0016818">
    <property type="term" value="F:hydrolase activity, acting on acid anhydrides, in phosphorus-containing anhydrides"/>
    <property type="evidence" value="ECO:0007669"/>
    <property type="project" value="InterPro"/>
</dbReference>
<dbReference type="InterPro" id="IPR006555">
    <property type="entry name" value="ATP-dep_Helicase_C"/>
</dbReference>
<dbReference type="EMBL" id="VLKP01000001">
    <property type="protein sequence ID" value="TWI14099.1"/>
    <property type="molecule type" value="Genomic_DNA"/>
</dbReference>
<dbReference type="EC" id="5.6.2.3" evidence="6"/>
<dbReference type="InterPro" id="IPR027417">
    <property type="entry name" value="P-loop_NTPase"/>
</dbReference>
<dbReference type="PANTHER" id="PTHR11472">
    <property type="entry name" value="DNA REPAIR DEAD HELICASE RAD3/XP-D SUBFAMILY MEMBER"/>
    <property type="match status" value="1"/>
</dbReference>
<evidence type="ECO:0000256" key="5">
    <source>
        <dbReference type="ARBA" id="ARBA00038058"/>
    </source>
</evidence>
<keyword evidence="10" id="KW-0347">Helicase</keyword>
<accession>A0A562M2F1</accession>
<dbReference type="InterPro" id="IPR014013">
    <property type="entry name" value="Helic_SF1/SF2_ATP-bd_DinG/Rad3"/>
</dbReference>
<dbReference type="GO" id="GO:0043139">
    <property type="term" value="F:5'-3' DNA helicase activity"/>
    <property type="evidence" value="ECO:0007669"/>
    <property type="project" value="UniProtKB-EC"/>
</dbReference>
<sequence>MNSSRLGVASRAALSEGGDLARALPAFAPRPAQQDLSAAIADAFETRGVLLAEAGTGTGKTFAYLVPAILSGLKTIISTGTRALQDQLYHRDLPRVRDALGKGMKTALLKGRANYLCHYRLQQAKGEGRFPSREHAAQFQRIVAWAGRTRMGDLAEMDGIAEDSPLWPMVTSTAENCLGSECPFFSECFVVQARQRAQAADIVVVNHHLLLADLALKQEGFGEILPGAQAFVVDEAHQLPDLAAQFFGESISARPLVELARDAVSECKTSPGALAVVQEPARALEHAVRGLRAAMDDLPVRATRLRAAELPAAEEALLALEQALADLHAALLPVRESAPGLDSCTARAKEFELRLRRWRELAPRTDEETDPFAGDFADFDAVPALASGALDEARDGRAATSVVAPVPVGAGPGQIAGGEDENNAQADSDADSVRWYELTAKGFRLTRTPLDVAGPLARHRVQSQAAWVFTSATLAVGGRFEHFAIKLGLSAARTPTLLAPSPFDWPQQALCYLPRDLPDPMARNYTEAVVAAIRPVLEASNGRAFVLFASHRALREVAELLRGGPWPLFVQGEAPRGVLLERFRESGNGVLLGAASFREGVDVAGDALSVVVIDKLPFGAPDDPVFEARLDAVRRRGGNPFRDEQLPQAVIALKQGAGRLIRSESDRGVLVLCDPRILGRSYGRLFLDSLPPLPRTRRVEDVGAFFAQVPPSLESGA</sequence>
<dbReference type="RefSeq" id="WP_144810934.1">
    <property type="nucleotide sequence ID" value="NZ_VLKP01000001.1"/>
</dbReference>
<evidence type="ECO:0000256" key="2">
    <source>
        <dbReference type="ARBA" id="ARBA00022741"/>
    </source>
</evidence>
<dbReference type="GO" id="GO:0005524">
    <property type="term" value="F:ATP binding"/>
    <property type="evidence" value="ECO:0007669"/>
    <property type="project" value="UniProtKB-KW"/>
</dbReference>
<comment type="catalytic activity">
    <reaction evidence="7">
        <text>ATP + H2O = ADP + phosphate + H(+)</text>
        <dbReference type="Rhea" id="RHEA:13065"/>
        <dbReference type="ChEBI" id="CHEBI:15377"/>
        <dbReference type="ChEBI" id="CHEBI:15378"/>
        <dbReference type="ChEBI" id="CHEBI:30616"/>
        <dbReference type="ChEBI" id="CHEBI:43474"/>
        <dbReference type="ChEBI" id="CHEBI:456216"/>
        <dbReference type="EC" id="5.6.2.3"/>
    </reaction>
</comment>
<dbReference type="SMART" id="SM00491">
    <property type="entry name" value="HELICc2"/>
    <property type="match status" value="1"/>
</dbReference>
<proteinExistence type="inferred from homology"/>
<keyword evidence="4" id="KW-0067">ATP-binding</keyword>
<dbReference type="Pfam" id="PF00270">
    <property type="entry name" value="DEAD"/>
    <property type="match status" value="1"/>
</dbReference>
<evidence type="ECO:0000256" key="1">
    <source>
        <dbReference type="ARBA" id="ARBA00001966"/>
    </source>
</evidence>
<dbReference type="Gene3D" id="3.40.50.300">
    <property type="entry name" value="P-loop containing nucleotide triphosphate hydrolases"/>
    <property type="match status" value="2"/>
</dbReference>
<feature type="domain" description="Helicase ATP-binding" evidence="9">
    <location>
        <begin position="19"/>
        <end position="317"/>
    </location>
</feature>
<dbReference type="SMART" id="SM00487">
    <property type="entry name" value="DEXDc"/>
    <property type="match status" value="1"/>
</dbReference>
<protein>
    <recommendedName>
        <fullName evidence="6">DNA 5'-3' helicase</fullName>
        <ecNumber evidence="6">5.6.2.3</ecNumber>
    </recommendedName>
</protein>
<dbReference type="AlphaFoldDB" id="A0A562M2F1"/>
<dbReference type="PANTHER" id="PTHR11472:SF34">
    <property type="entry name" value="REGULATOR OF TELOMERE ELONGATION HELICASE 1"/>
    <property type="match status" value="1"/>
</dbReference>
<dbReference type="InterPro" id="IPR045028">
    <property type="entry name" value="DinG/Rad3-like"/>
</dbReference>
<comment type="cofactor">
    <cofactor evidence="1">
        <name>[4Fe-4S] cluster</name>
        <dbReference type="ChEBI" id="CHEBI:49883"/>
    </cofactor>
</comment>
<evidence type="ECO:0000313" key="10">
    <source>
        <dbReference type="EMBL" id="TWI14099.1"/>
    </source>
</evidence>
<reference evidence="10 11" key="1">
    <citation type="journal article" date="2015" name="Stand. Genomic Sci.">
        <title>Genomic Encyclopedia of Bacterial and Archaeal Type Strains, Phase III: the genomes of soil and plant-associated and newly described type strains.</title>
        <authorList>
            <person name="Whitman W.B."/>
            <person name="Woyke T."/>
            <person name="Klenk H.P."/>
            <person name="Zhou Y."/>
            <person name="Lilburn T.G."/>
            <person name="Beck B.J."/>
            <person name="De Vos P."/>
            <person name="Vandamme P."/>
            <person name="Eisen J.A."/>
            <person name="Garrity G."/>
            <person name="Hugenholtz P."/>
            <person name="Kyrpides N.C."/>
        </authorList>
    </citation>
    <scope>NUCLEOTIDE SEQUENCE [LARGE SCALE GENOMIC DNA]</scope>
    <source>
        <strain evidence="10 11">CGMCC 1.10136</strain>
    </source>
</reference>
<dbReference type="GO" id="GO:0003676">
    <property type="term" value="F:nucleic acid binding"/>
    <property type="evidence" value="ECO:0007669"/>
    <property type="project" value="InterPro"/>
</dbReference>
<name>A0A562M2F1_9GAMM</name>
<comment type="caution">
    <text evidence="10">The sequence shown here is derived from an EMBL/GenBank/DDBJ whole genome shotgun (WGS) entry which is preliminary data.</text>
</comment>
<evidence type="ECO:0000313" key="11">
    <source>
        <dbReference type="Proteomes" id="UP000316471"/>
    </source>
</evidence>
<dbReference type="SUPFAM" id="SSF52540">
    <property type="entry name" value="P-loop containing nucleoside triphosphate hydrolases"/>
    <property type="match status" value="1"/>
</dbReference>
<keyword evidence="11" id="KW-1185">Reference proteome</keyword>
<evidence type="ECO:0000256" key="6">
    <source>
        <dbReference type="ARBA" id="ARBA00044969"/>
    </source>
</evidence>
<gene>
    <name evidence="10" type="ORF">IP93_00090</name>
</gene>
<feature type="region of interest" description="Disordered" evidence="8">
    <location>
        <begin position="411"/>
        <end position="430"/>
    </location>
</feature>
<dbReference type="OrthoDB" id="9805194at2"/>
<dbReference type="InterPro" id="IPR011545">
    <property type="entry name" value="DEAD/DEAH_box_helicase_dom"/>
</dbReference>
<dbReference type="PROSITE" id="PS51193">
    <property type="entry name" value="HELICASE_ATP_BIND_2"/>
    <property type="match status" value="1"/>
</dbReference>
<dbReference type="Pfam" id="PF13307">
    <property type="entry name" value="Helicase_C_2"/>
    <property type="match status" value="1"/>
</dbReference>
<dbReference type="GO" id="GO:0006281">
    <property type="term" value="P:DNA repair"/>
    <property type="evidence" value="ECO:0007669"/>
    <property type="project" value="TreeGrafter"/>
</dbReference>
<organism evidence="10 11">
    <name type="scientific">Aerolutibacter ruishenii</name>
    <dbReference type="NCBI Taxonomy" id="686800"/>
    <lineage>
        <taxon>Bacteria</taxon>
        <taxon>Pseudomonadati</taxon>
        <taxon>Pseudomonadota</taxon>
        <taxon>Gammaproteobacteria</taxon>
        <taxon>Lysobacterales</taxon>
        <taxon>Lysobacteraceae</taxon>
        <taxon>Aerolutibacter</taxon>
    </lineage>
</organism>
<dbReference type="Proteomes" id="UP000316471">
    <property type="component" value="Unassembled WGS sequence"/>
</dbReference>
<dbReference type="InterPro" id="IPR014001">
    <property type="entry name" value="Helicase_ATP-bd"/>
</dbReference>
<evidence type="ECO:0000256" key="4">
    <source>
        <dbReference type="ARBA" id="ARBA00022840"/>
    </source>
</evidence>
<dbReference type="FunFam" id="3.40.50.300:FF:000466">
    <property type="entry name" value="ATP-dependent DNA helicase"/>
    <property type="match status" value="1"/>
</dbReference>
<comment type="similarity">
    <text evidence="5">Belongs to the helicase family. DinG subfamily.</text>
</comment>
<evidence type="ECO:0000259" key="9">
    <source>
        <dbReference type="PROSITE" id="PS51193"/>
    </source>
</evidence>
<evidence type="ECO:0000256" key="8">
    <source>
        <dbReference type="SAM" id="MobiDB-lite"/>
    </source>
</evidence>
<evidence type="ECO:0000256" key="7">
    <source>
        <dbReference type="ARBA" id="ARBA00048954"/>
    </source>
</evidence>